<organism evidence="2 3">
    <name type="scientific">Xylaria arbuscula</name>
    <dbReference type="NCBI Taxonomy" id="114810"/>
    <lineage>
        <taxon>Eukaryota</taxon>
        <taxon>Fungi</taxon>
        <taxon>Dikarya</taxon>
        <taxon>Ascomycota</taxon>
        <taxon>Pezizomycotina</taxon>
        <taxon>Sordariomycetes</taxon>
        <taxon>Xylariomycetidae</taxon>
        <taxon>Xylariales</taxon>
        <taxon>Xylariaceae</taxon>
        <taxon>Xylaria</taxon>
    </lineage>
</organism>
<feature type="compositionally biased region" description="Polar residues" evidence="1">
    <location>
        <begin position="1"/>
        <end position="14"/>
    </location>
</feature>
<dbReference type="EMBL" id="JANPWZ010001379">
    <property type="protein sequence ID" value="KAJ3566256.1"/>
    <property type="molecule type" value="Genomic_DNA"/>
</dbReference>
<evidence type="ECO:0008006" key="4">
    <source>
        <dbReference type="Google" id="ProtNLM"/>
    </source>
</evidence>
<sequence>MQSEESNITPQNTGAEKADIPAKMETEEDPKQWFEEDEYEPPESFSEASPEADPMKVDKAEPKEEAIEPKLSKAKDVKETKSLPIDPAKLKAAMAAKPKAMKSPKAKLAAASRRAREQAASKPAGVKTSTGIKPAVSKLAGAKRTTDTRPTGSKPTGVKKSVKKPSIAKPLKLGKEVSVDDLLRKARVWVDRPKQWSIKDPETGCYGLSTQHAEGERREITIVHSINCDCLDVRLMHICKHVDALIRKRQLKRGSRDAFVIATKLDVELPQPIPKDIRFPHVKEQIIDSSRIAKPWREELEAEKKATIEGWKNDRQDYPETEARNVVDSYHQQPLIEKWKSLKGYKKRPIWRDW</sequence>
<evidence type="ECO:0000313" key="2">
    <source>
        <dbReference type="EMBL" id="KAJ3566256.1"/>
    </source>
</evidence>
<proteinExistence type="predicted"/>
<comment type="caution">
    <text evidence="2">The sequence shown here is derived from an EMBL/GenBank/DDBJ whole genome shotgun (WGS) entry which is preliminary data.</text>
</comment>
<feature type="region of interest" description="Disordered" evidence="1">
    <location>
        <begin position="1"/>
        <end position="167"/>
    </location>
</feature>
<name>A0A9W8NB02_9PEZI</name>
<feature type="compositionally biased region" description="Basic and acidic residues" evidence="1">
    <location>
        <begin position="53"/>
        <end position="81"/>
    </location>
</feature>
<keyword evidence="3" id="KW-1185">Reference proteome</keyword>
<accession>A0A9W8NB02</accession>
<evidence type="ECO:0000256" key="1">
    <source>
        <dbReference type="SAM" id="MobiDB-lite"/>
    </source>
</evidence>
<evidence type="ECO:0000313" key="3">
    <source>
        <dbReference type="Proteomes" id="UP001148614"/>
    </source>
</evidence>
<dbReference type="AlphaFoldDB" id="A0A9W8NB02"/>
<reference evidence="2" key="1">
    <citation type="submission" date="2022-07" db="EMBL/GenBank/DDBJ databases">
        <title>Genome Sequence of Xylaria arbuscula.</title>
        <authorList>
            <person name="Buettner E."/>
        </authorList>
    </citation>
    <scope>NUCLEOTIDE SEQUENCE</scope>
    <source>
        <strain evidence="2">VT107</strain>
    </source>
</reference>
<feature type="compositionally biased region" description="Low complexity" evidence="1">
    <location>
        <begin position="42"/>
        <end position="51"/>
    </location>
</feature>
<gene>
    <name evidence="2" type="ORF">NPX13_g7208</name>
</gene>
<protein>
    <recommendedName>
        <fullName evidence="4">SWIM-type domain-containing protein</fullName>
    </recommendedName>
</protein>
<dbReference type="Proteomes" id="UP001148614">
    <property type="component" value="Unassembled WGS sequence"/>
</dbReference>
<feature type="compositionally biased region" description="Basic and acidic residues" evidence="1">
    <location>
        <begin position="16"/>
        <end position="34"/>
    </location>
</feature>
<dbReference type="VEuPathDB" id="FungiDB:F4678DRAFT_475172"/>